<dbReference type="GO" id="GO:0005801">
    <property type="term" value="C:cis-Golgi network"/>
    <property type="evidence" value="ECO:0007669"/>
    <property type="project" value="TreeGrafter"/>
</dbReference>
<name>A0A8B6D3F4_MYTGA</name>
<dbReference type="PANTHER" id="PTHR10881">
    <property type="entry name" value="GOLGIN SUBFAMILY A MEMBER-RELATED"/>
    <property type="match status" value="1"/>
</dbReference>
<dbReference type="Pfam" id="PF15070">
    <property type="entry name" value="GOLGA2L5"/>
    <property type="match status" value="1"/>
</dbReference>
<evidence type="ECO:0000313" key="4">
    <source>
        <dbReference type="EMBL" id="VDI13193.1"/>
    </source>
</evidence>
<dbReference type="GO" id="GO:0032580">
    <property type="term" value="C:Golgi cisterna membrane"/>
    <property type="evidence" value="ECO:0007669"/>
    <property type="project" value="TreeGrafter"/>
</dbReference>
<comment type="caution">
    <text evidence="4">The sequence shown here is derived from an EMBL/GenBank/DDBJ whole genome shotgun (WGS) entry which is preliminary data.</text>
</comment>
<protein>
    <submittedName>
        <fullName evidence="4">Golgin subfamily A member 2</fullName>
    </submittedName>
</protein>
<dbReference type="Proteomes" id="UP000596742">
    <property type="component" value="Unassembled WGS sequence"/>
</dbReference>
<reference evidence="4" key="1">
    <citation type="submission" date="2018-11" db="EMBL/GenBank/DDBJ databases">
        <authorList>
            <person name="Alioto T."/>
            <person name="Alioto T."/>
        </authorList>
    </citation>
    <scope>NUCLEOTIDE SEQUENCE</scope>
</reference>
<keyword evidence="1 2" id="KW-0175">Coiled coil</keyword>
<dbReference type="InterPro" id="IPR024858">
    <property type="entry name" value="GOLGA"/>
</dbReference>
<evidence type="ECO:0000256" key="1">
    <source>
        <dbReference type="ARBA" id="ARBA00023054"/>
    </source>
</evidence>
<organism evidence="4 5">
    <name type="scientific">Mytilus galloprovincialis</name>
    <name type="common">Mediterranean mussel</name>
    <dbReference type="NCBI Taxonomy" id="29158"/>
    <lineage>
        <taxon>Eukaryota</taxon>
        <taxon>Metazoa</taxon>
        <taxon>Spiralia</taxon>
        <taxon>Lophotrochozoa</taxon>
        <taxon>Mollusca</taxon>
        <taxon>Bivalvia</taxon>
        <taxon>Autobranchia</taxon>
        <taxon>Pteriomorphia</taxon>
        <taxon>Mytilida</taxon>
        <taxon>Mytiloidea</taxon>
        <taxon>Mytilidae</taxon>
        <taxon>Mytilinae</taxon>
        <taxon>Mytilus</taxon>
    </lineage>
</organism>
<proteinExistence type="predicted"/>
<feature type="coiled-coil region" evidence="2">
    <location>
        <begin position="30"/>
        <end position="125"/>
    </location>
</feature>
<sequence length="249" mass="28652">METNVVGLLSYDDDVRDYDDHDYDGGGCAIQQLEIERNQLVESLKEQRELSDSLSIKVSDLQEEVVQKSAFQSEDNNVVSRVEYEQLKQAMELIQNKYMKVMRDKAELSDKSDELEHTVLQLQGESETIGEYISLYHHQRAILQQRELQKNDYISHLAKDREEMSLKLGELQTLMMQLLGEKNMLHNYHEESSITSPDVSIQPHLSQEPMVNGTGMLKAGELLLLNILDIRINVSAELSHYWGILCLKL</sequence>
<evidence type="ECO:0000313" key="5">
    <source>
        <dbReference type="Proteomes" id="UP000596742"/>
    </source>
</evidence>
<dbReference type="InterPro" id="IPR043976">
    <property type="entry name" value="GOLGA_cons_dom"/>
</dbReference>
<accession>A0A8B6D3F4</accession>
<keyword evidence="5" id="KW-1185">Reference proteome</keyword>
<feature type="domain" description="Golgin subfamily A conserved" evidence="3">
    <location>
        <begin position="29"/>
        <end position="186"/>
    </location>
</feature>
<evidence type="ECO:0000259" key="3">
    <source>
        <dbReference type="Pfam" id="PF15070"/>
    </source>
</evidence>
<evidence type="ECO:0000256" key="2">
    <source>
        <dbReference type="SAM" id="Coils"/>
    </source>
</evidence>
<dbReference type="OrthoDB" id="5978643at2759"/>
<dbReference type="GO" id="GO:0000137">
    <property type="term" value="C:Golgi cis cisterna"/>
    <property type="evidence" value="ECO:0007669"/>
    <property type="project" value="TreeGrafter"/>
</dbReference>
<dbReference type="EMBL" id="UYJE01002739">
    <property type="protein sequence ID" value="VDI13193.1"/>
    <property type="molecule type" value="Genomic_DNA"/>
</dbReference>
<dbReference type="PANTHER" id="PTHR10881:SF46">
    <property type="entry name" value="GOLGIN SUBFAMILY A MEMBER 2"/>
    <property type="match status" value="1"/>
</dbReference>
<dbReference type="AlphaFoldDB" id="A0A8B6D3F4"/>
<dbReference type="GO" id="GO:0007030">
    <property type="term" value="P:Golgi organization"/>
    <property type="evidence" value="ECO:0007669"/>
    <property type="project" value="TreeGrafter"/>
</dbReference>
<gene>
    <name evidence="4" type="ORF">MGAL_10B016095</name>
</gene>